<accession>A0A930UYA3</accession>
<dbReference type="EMBL" id="JADION010000040">
    <property type="protein sequence ID" value="MBF4102948.1"/>
    <property type="molecule type" value="Genomic_DNA"/>
</dbReference>
<gene>
    <name evidence="1" type="ORF">INT80_12305</name>
</gene>
<organism evidence="1">
    <name type="scientific">Gallibacterium anatis</name>
    <dbReference type="NCBI Taxonomy" id="750"/>
    <lineage>
        <taxon>Bacteria</taxon>
        <taxon>Pseudomonadati</taxon>
        <taxon>Pseudomonadota</taxon>
        <taxon>Gammaproteobacteria</taxon>
        <taxon>Pasteurellales</taxon>
        <taxon>Pasteurellaceae</taxon>
        <taxon>Gallibacterium</taxon>
    </lineage>
</organism>
<evidence type="ECO:0000313" key="1">
    <source>
        <dbReference type="EMBL" id="MBF4102948.1"/>
    </source>
</evidence>
<name>A0A930UYA3_9PAST</name>
<sequence>MLSMAWIIIMAAARFSQLSKADAAPDVGIHFVRILREQGINISLWSPLAALEPNTFRAFTSRCRRRCGNFNHYAVSQYNSDCQTGAKRIKMGTTAP</sequence>
<comment type="caution">
    <text evidence="1">The sequence shown here is derived from an EMBL/GenBank/DDBJ whole genome shotgun (WGS) entry which is preliminary data.</text>
</comment>
<reference evidence="1" key="1">
    <citation type="submission" date="2020-11" db="EMBL/GenBank/DDBJ databases">
        <title>Gallibacterium anatis 1637, full genome, WGS.</title>
        <authorList>
            <person name="Laishevtcev A.I."/>
            <person name="Yakimova E.A."/>
            <person name="Petkovich D."/>
            <person name="Stepanova T.V."/>
            <person name="Kalendr R.S."/>
            <person name="Rubalsky E.O."/>
            <person name="Zulkarneev E.R."/>
            <person name="Aleshkin A.V."/>
        </authorList>
    </citation>
    <scope>NUCLEOTIDE SEQUENCE</scope>
    <source>
        <strain evidence="1">1637</strain>
    </source>
</reference>
<protein>
    <submittedName>
        <fullName evidence="1">Uncharacterized protein</fullName>
    </submittedName>
</protein>
<proteinExistence type="predicted"/>
<dbReference type="AlphaFoldDB" id="A0A930UYA3"/>